<protein>
    <submittedName>
        <fullName evidence="8">Outer membrane beta-barrel protein</fullName>
    </submittedName>
</protein>
<evidence type="ECO:0000256" key="6">
    <source>
        <dbReference type="SAM" id="SignalP"/>
    </source>
</evidence>
<keyword evidence="3" id="KW-0472">Membrane</keyword>
<dbReference type="GO" id="GO:0009279">
    <property type="term" value="C:cell outer membrane"/>
    <property type="evidence" value="ECO:0007669"/>
    <property type="project" value="UniProtKB-SubCell"/>
</dbReference>
<keyword evidence="2 6" id="KW-0732">Signal</keyword>
<dbReference type="InterPro" id="IPR011250">
    <property type="entry name" value="OMP/PagP_B-barrel"/>
</dbReference>
<name>A0A975NMW7_9BRAD</name>
<evidence type="ECO:0000256" key="3">
    <source>
        <dbReference type="ARBA" id="ARBA00023136"/>
    </source>
</evidence>
<comment type="subcellular location">
    <subcellularLocation>
        <location evidence="1">Cell outer membrane</location>
    </subcellularLocation>
</comment>
<dbReference type="PANTHER" id="PTHR34001:SF3">
    <property type="entry name" value="BLL7405 PROTEIN"/>
    <property type="match status" value="1"/>
</dbReference>
<evidence type="ECO:0000313" key="9">
    <source>
        <dbReference type="Proteomes" id="UP000680805"/>
    </source>
</evidence>
<evidence type="ECO:0000256" key="1">
    <source>
        <dbReference type="ARBA" id="ARBA00004442"/>
    </source>
</evidence>
<sequence length="243" mass="25438">MQRVAFALLAGFAFIIAGNSGASAAPAAPFAWTGCYLGANVGYGWAPTKWNDNGIEFTSHSANGVIGGGQFGCDYQSGAWVFGIQGMIDAAGMKGSSANLLLDPGGAVIDSTNISSFATLTGRFGYTVEPATLLYVKGGAAWVRSSFRECCEPTVVILDTLGPLNDGIADVTRTGWTIGAGLERMFAPNWSAFVEYGYIGLGSSSVRFSPINGSPGPFIYHIDQNVHTVLLGLNYRFGGFGSR</sequence>
<dbReference type="RefSeq" id="WP_215613044.1">
    <property type="nucleotide sequence ID" value="NZ_CP076135.1"/>
</dbReference>
<dbReference type="Pfam" id="PF13505">
    <property type="entry name" value="OMP_b-brl"/>
    <property type="match status" value="1"/>
</dbReference>
<feature type="domain" description="Outer membrane protein beta-barrel" evidence="7">
    <location>
        <begin position="16"/>
        <end position="237"/>
    </location>
</feature>
<reference evidence="8" key="1">
    <citation type="submission" date="2021-06" db="EMBL/GenBank/DDBJ databases">
        <title>Bradyrhizobium sp. S2-11-2 Genome sequencing.</title>
        <authorList>
            <person name="Jin L."/>
        </authorList>
    </citation>
    <scope>NUCLEOTIDE SEQUENCE</scope>
    <source>
        <strain evidence="8">S2-11-2</strain>
    </source>
</reference>
<proteinExistence type="inferred from homology"/>
<organism evidence="8 9">
    <name type="scientific">Bradyrhizobium sediminis</name>
    <dbReference type="NCBI Taxonomy" id="2840469"/>
    <lineage>
        <taxon>Bacteria</taxon>
        <taxon>Pseudomonadati</taxon>
        <taxon>Pseudomonadota</taxon>
        <taxon>Alphaproteobacteria</taxon>
        <taxon>Hyphomicrobiales</taxon>
        <taxon>Nitrobacteraceae</taxon>
        <taxon>Bradyrhizobium</taxon>
    </lineage>
</organism>
<dbReference type="AlphaFoldDB" id="A0A975NMW7"/>
<evidence type="ECO:0000259" key="7">
    <source>
        <dbReference type="Pfam" id="PF13505"/>
    </source>
</evidence>
<dbReference type="EMBL" id="CP076135">
    <property type="protein sequence ID" value="QWG17394.1"/>
    <property type="molecule type" value="Genomic_DNA"/>
</dbReference>
<evidence type="ECO:0000256" key="4">
    <source>
        <dbReference type="ARBA" id="ARBA00023237"/>
    </source>
</evidence>
<dbReference type="Gene3D" id="2.40.160.20">
    <property type="match status" value="1"/>
</dbReference>
<dbReference type="KEGG" id="bsei:KMZ68_20870"/>
<evidence type="ECO:0000256" key="2">
    <source>
        <dbReference type="ARBA" id="ARBA00022729"/>
    </source>
</evidence>
<dbReference type="SUPFAM" id="SSF56925">
    <property type="entry name" value="OMPA-like"/>
    <property type="match status" value="1"/>
</dbReference>
<dbReference type="InterPro" id="IPR051692">
    <property type="entry name" value="OMP-like"/>
</dbReference>
<evidence type="ECO:0000313" key="8">
    <source>
        <dbReference type="EMBL" id="QWG17394.1"/>
    </source>
</evidence>
<gene>
    <name evidence="8" type="ORF">KMZ68_20870</name>
</gene>
<feature type="chain" id="PRO_5037169892" evidence="6">
    <location>
        <begin position="25"/>
        <end position="243"/>
    </location>
</feature>
<evidence type="ECO:0000256" key="5">
    <source>
        <dbReference type="ARBA" id="ARBA00038306"/>
    </source>
</evidence>
<dbReference type="PROSITE" id="PS51257">
    <property type="entry name" value="PROKAR_LIPOPROTEIN"/>
    <property type="match status" value="1"/>
</dbReference>
<comment type="similarity">
    <text evidence="5">Belongs to the Omp25/RopB family.</text>
</comment>
<feature type="signal peptide" evidence="6">
    <location>
        <begin position="1"/>
        <end position="24"/>
    </location>
</feature>
<keyword evidence="4" id="KW-0998">Cell outer membrane</keyword>
<dbReference type="InterPro" id="IPR027385">
    <property type="entry name" value="Beta-barrel_OMP"/>
</dbReference>
<accession>A0A975NMW7</accession>
<dbReference type="PANTHER" id="PTHR34001">
    <property type="entry name" value="BLL7405 PROTEIN"/>
    <property type="match status" value="1"/>
</dbReference>
<dbReference type="Proteomes" id="UP000680805">
    <property type="component" value="Chromosome"/>
</dbReference>